<feature type="compositionally biased region" description="Pro residues" evidence="2">
    <location>
        <begin position="1"/>
        <end position="18"/>
    </location>
</feature>
<sequence>MSAPTPTPTPAPATPAPSGPSSARRARPDASMTLLVEVLERPLDPGYAAAAERRRAAASSPGVSAAPRSRRRAALTAGLAAATGLLVTGAVLALHTPSNPSDRSELVADIQRRTSEADALAVRASQLRADVQSEQDALLEGDPGAPSASDGVLVASGTTEVTGPGLVVTLTDGRAAATDPANPRDVDPAADARVQDGDLQRVANGLWASGAEAVAVNGQRLTAATAIRSAGGAVLVNFRPLSPPYRVEAIGSPNALAASFALTPAARWLQALQDQYGIGVQVSTEEALDLPALDAQRLYSARVPGAASASPSASPSSTSPSARPEQQESSP</sequence>
<organism evidence="3 4">
    <name type="scientific">Quadrisphaera setariae</name>
    <dbReference type="NCBI Taxonomy" id="2593304"/>
    <lineage>
        <taxon>Bacteria</taxon>
        <taxon>Bacillati</taxon>
        <taxon>Actinomycetota</taxon>
        <taxon>Actinomycetes</taxon>
        <taxon>Kineosporiales</taxon>
        <taxon>Kineosporiaceae</taxon>
        <taxon>Quadrisphaera</taxon>
    </lineage>
</organism>
<protein>
    <submittedName>
        <fullName evidence="3">DUF881 domain-containing protein</fullName>
    </submittedName>
</protein>
<feature type="compositionally biased region" description="Low complexity" evidence="2">
    <location>
        <begin position="304"/>
        <end position="324"/>
    </location>
</feature>
<evidence type="ECO:0000256" key="2">
    <source>
        <dbReference type="SAM" id="MobiDB-lite"/>
    </source>
</evidence>
<keyword evidence="4" id="KW-1185">Reference proteome</keyword>
<feature type="region of interest" description="Disordered" evidence="2">
    <location>
        <begin position="1"/>
        <end position="32"/>
    </location>
</feature>
<evidence type="ECO:0000256" key="1">
    <source>
        <dbReference type="ARBA" id="ARBA00009108"/>
    </source>
</evidence>
<gene>
    <name evidence="3" type="ORF">FMM08_07975</name>
</gene>
<dbReference type="InterPro" id="IPR010273">
    <property type="entry name" value="DUF881"/>
</dbReference>
<dbReference type="EMBL" id="VKAC01000004">
    <property type="protein sequence ID" value="TXR56684.1"/>
    <property type="molecule type" value="Genomic_DNA"/>
</dbReference>
<dbReference type="PANTHER" id="PTHR37313">
    <property type="entry name" value="UPF0749 PROTEIN RV1825"/>
    <property type="match status" value="1"/>
</dbReference>
<dbReference type="RefSeq" id="WP_147925813.1">
    <property type="nucleotide sequence ID" value="NZ_VKAC01000004.1"/>
</dbReference>
<comment type="similarity">
    <text evidence="1">Belongs to the UPF0749 family.</text>
</comment>
<feature type="compositionally biased region" description="Low complexity" evidence="2">
    <location>
        <begin position="57"/>
        <end position="67"/>
    </location>
</feature>
<dbReference type="AlphaFoldDB" id="A0A5C8ZGJ3"/>
<feature type="region of interest" description="Disordered" evidence="2">
    <location>
        <begin position="304"/>
        <end position="331"/>
    </location>
</feature>
<dbReference type="GO" id="GO:0005886">
    <property type="term" value="C:plasma membrane"/>
    <property type="evidence" value="ECO:0007669"/>
    <property type="project" value="TreeGrafter"/>
</dbReference>
<dbReference type="PANTHER" id="PTHR37313:SF1">
    <property type="entry name" value="UPF0749 PROTEIN RV1823"/>
    <property type="match status" value="1"/>
</dbReference>
<accession>A0A5C8ZGJ3</accession>
<evidence type="ECO:0000313" key="3">
    <source>
        <dbReference type="EMBL" id="TXR56684.1"/>
    </source>
</evidence>
<feature type="region of interest" description="Disordered" evidence="2">
    <location>
        <begin position="50"/>
        <end position="69"/>
    </location>
</feature>
<dbReference type="Gene3D" id="3.30.70.1880">
    <property type="entry name" value="Protein of unknown function DUF881"/>
    <property type="match status" value="1"/>
</dbReference>
<evidence type="ECO:0000313" key="4">
    <source>
        <dbReference type="Proteomes" id="UP000321234"/>
    </source>
</evidence>
<feature type="region of interest" description="Disordered" evidence="2">
    <location>
        <begin position="133"/>
        <end position="152"/>
    </location>
</feature>
<comment type="caution">
    <text evidence="3">The sequence shown here is derived from an EMBL/GenBank/DDBJ whole genome shotgun (WGS) entry which is preliminary data.</text>
</comment>
<reference evidence="3 4" key="1">
    <citation type="submission" date="2019-07" db="EMBL/GenBank/DDBJ databases">
        <title>Quadrisphaera sp. strain DD2A genome sequencing and assembly.</title>
        <authorList>
            <person name="Kim I."/>
        </authorList>
    </citation>
    <scope>NUCLEOTIDE SEQUENCE [LARGE SCALE GENOMIC DNA]</scope>
    <source>
        <strain evidence="3 4">DD2A</strain>
    </source>
</reference>
<name>A0A5C8ZGJ3_9ACTN</name>
<dbReference type="Proteomes" id="UP000321234">
    <property type="component" value="Unassembled WGS sequence"/>
</dbReference>
<proteinExistence type="inferred from homology"/>
<dbReference type="Pfam" id="PF05949">
    <property type="entry name" value="DUF881"/>
    <property type="match status" value="1"/>
</dbReference>
<dbReference type="OrthoDB" id="3218134at2"/>